<dbReference type="SMART" id="SM00448">
    <property type="entry name" value="REC"/>
    <property type="match status" value="1"/>
</dbReference>
<comment type="caution">
    <text evidence="3">Lacks conserved residue(s) required for the propagation of feature annotation.</text>
</comment>
<dbReference type="Gene3D" id="3.40.50.2300">
    <property type="match status" value="1"/>
</dbReference>
<dbReference type="PROSITE" id="PS50110">
    <property type="entry name" value="RESPONSE_REGULATORY"/>
    <property type="match status" value="1"/>
</dbReference>
<evidence type="ECO:0000313" key="6">
    <source>
        <dbReference type="Proteomes" id="UP000095651"/>
    </source>
</evidence>
<feature type="domain" description="Response regulatory" evidence="4">
    <location>
        <begin position="2"/>
        <end position="116"/>
    </location>
</feature>
<dbReference type="AlphaFoldDB" id="A0A173YH70"/>
<evidence type="ECO:0000259" key="4">
    <source>
        <dbReference type="PROSITE" id="PS50110"/>
    </source>
</evidence>
<accession>A0A173YH70</accession>
<evidence type="ECO:0000256" key="3">
    <source>
        <dbReference type="PROSITE-ProRule" id="PRU00169"/>
    </source>
</evidence>
<evidence type="ECO:0000256" key="2">
    <source>
        <dbReference type="ARBA" id="ARBA00024867"/>
    </source>
</evidence>
<dbReference type="Proteomes" id="UP000095651">
    <property type="component" value="Unassembled WGS sequence"/>
</dbReference>
<dbReference type="EMBL" id="CYZE01000001">
    <property type="protein sequence ID" value="CUN62466.1"/>
    <property type="molecule type" value="Genomic_DNA"/>
</dbReference>
<evidence type="ECO:0000256" key="1">
    <source>
        <dbReference type="ARBA" id="ARBA00018672"/>
    </source>
</evidence>
<gene>
    <name evidence="5" type="ORF">ERS852407_00734</name>
</gene>
<sequence>MVIAAVDPNKKDLAKLVRYLRMVFHGCEVVMFSDPAFAEQYIKDNPIDVLFTEIPMLGLTGLRLQVKCEAVQPGVLTVFTTATDTYVGEALKSRAQGYIIKPVTREAIRESLNDTKYSSRQQGGI</sequence>
<dbReference type="SUPFAM" id="SSF52172">
    <property type="entry name" value="CheY-like"/>
    <property type="match status" value="1"/>
</dbReference>
<dbReference type="GO" id="GO:0000160">
    <property type="term" value="P:phosphorelay signal transduction system"/>
    <property type="evidence" value="ECO:0007669"/>
    <property type="project" value="InterPro"/>
</dbReference>
<proteinExistence type="predicted"/>
<reference evidence="5 6" key="1">
    <citation type="submission" date="2015-09" db="EMBL/GenBank/DDBJ databases">
        <authorList>
            <consortium name="Pathogen Informatics"/>
        </authorList>
    </citation>
    <scope>NUCLEOTIDE SEQUENCE [LARGE SCALE GENOMIC DNA]</scope>
    <source>
        <strain evidence="5 6">2789STDY5608850</strain>
    </source>
</reference>
<dbReference type="InterPro" id="IPR001789">
    <property type="entry name" value="Sig_transdc_resp-reg_receiver"/>
</dbReference>
<name>A0A173YH70_9FIRM</name>
<organism evidence="5 6">
    <name type="scientific">Hungatella hathewayi</name>
    <dbReference type="NCBI Taxonomy" id="154046"/>
    <lineage>
        <taxon>Bacteria</taxon>
        <taxon>Bacillati</taxon>
        <taxon>Bacillota</taxon>
        <taxon>Clostridia</taxon>
        <taxon>Lachnospirales</taxon>
        <taxon>Lachnospiraceae</taxon>
        <taxon>Hungatella</taxon>
    </lineage>
</organism>
<protein>
    <recommendedName>
        <fullName evidence="1">Stage 0 sporulation protein A homolog</fullName>
    </recommendedName>
</protein>
<dbReference type="Pfam" id="PF00072">
    <property type="entry name" value="Response_reg"/>
    <property type="match status" value="1"/>
</dbReference>
<dbReference type="RefSeq" id="WP_055653026.1">
    <property type="nucleotide sequence ID" value="NZ_CABIXC010000001.1"/>
</dbReference>
<dbReference type="InterPro" id="IPR011006">
    <property type="entry name" value="CheY-like_superfamily"/>
</dbReference>
<evidence type="ECO:0000313" key="5">
    <source>
        <dbReference type="EMBL" id="CUN62466.1"/>
    </source>
</evidence>
<comment type="function">
    <text evidence="2">May play the central regulatory role in sporulation. It may be an element of the effector pathway responsible for the activation of sporulation genes in response to nutritional stress. Spo0A may act in concert with spo0H (a sigma factor) to control the expression of some genes that are critical to the sporulation process.</text>
</comment>